<dbReference type="GO" id="GO:0005886">
    <property type="term" value="C:plasma membrane"/>
    <property type="evidence" value="ECO:0007669"/>
    <property type="project" value="UniProtKB-SubCell"/>
</dbReference>
<keyword evidence="3" id="KW-1003">Cell membrane</keyword>
<gene>
    <name evidence="10" type="ORF">UW23_C0002G0018</name>
</gene>
<keyword evidence="4 7" id="KW-0812">Transmembrane</keyword>
<evidence type="ECO:0000256" key="6">
    <source>
        <dbReference type="ARBA" id="ARBA00023136"/>
    </source>
</evidence>
<evidence type="ECO:0000259" key="9">
    <source>
        <dbReference type="Pfam" id="PF06750"/>
    </source>
</evidence>
<feature type="transmembrane region" description="Helical" evidence="7">
    <location>
        <begin position="107"/>
        <end position="125"/>
    </location>
</feature>
<dbReference type="InterPro" id="IPR010627">
    <property type="entry name" value="Prepilin_pept_A24_N"/>
</dbReference>
<evidence type="ECO:0000256" key="2">
    <source>
        <dbReference type="ARBA" id="ARBA00005801"/>
    </source>
</evidence>
<dbReference type="GO" id="GO:0006465">
    <property type="term" value="P:signal peptide processing"/>
    <property type="evidence" value="ECO:0007669"/>
    <property type="project" value="TreeGrafter"/>
</dbReference>
<comment type="subcellular location">
    <subcellularLocation>
        <location evidence="1">Cell membrane</location>
        <topology evidence="1">Multi-pass membrane protein</topology>
    </subcellularLocation>
</comment>
<dbReference type="PANTHER" id="PTHR30487:SF0">
    <property type="entry name" value="PREPILIN LEADER PEPTIDASE_N-METHYLTRANSFERASE-RELATED"/>
    <property type="match status" value="1"/>
</dbReference>
<dbReference type="PANTHER" id="PTHR30487">
    <property type="entry name" value="TYPE 4 PREPILIN-LIKE PROTEINS LEADER PEPTIDE-PROCESSING ENZYME"/>
    <property type="match status" value="1"/>
</dbReference>
<dbReference type="Pfam" id="PF06750">
    <property type="entry name" value="A24_N_bact"/>
    <property type="match status" value="1"/>
</dbReference>
<feature type="transmembrane region" description="Helical" evidence="7">
    <location>
        <begin position="132"/>
        <end position="150"/>
    </location>
</feature>
<reference evidence="10 11" key="1">
    <citation type="journal article" date="2015" name="Nature">
        <title>rRNA introns, odd ribosomes, and small enigmatic genomes across a large radiation of phyla.</title>
        <authorList>
            <person name="Brown C.T."/>
            <person name="Hug L.A."/>
            <person name="Thomas B.C."/>
            <person name="Sharon I."/>
            <person name="Castelle C.J."/>
            <person name="Singh A."/>
            <person name="Wilkins M.J."/>
            <person name="Williams K.H."/>
            <person name="Banfield J.F."/>
        </authorList>
    </citation>
    <scope>NUCLEOTIDE SEQUENCE [LARGE SCALE GENOMIC DNA]</scope>
</reference>
<feature type="domain" description="Prepilin peptidase A24 N-terminal" evidence="9">
    <location>
        <begin position="6"/>
        <end position="87"/>
    </location>
</feature>
<dbReference type="Proteomes" id="UP000034069">
    <property type="component" value="Unassembled WGS sequence"/>
</dbReference>
<evidence type="ECO:0000256" key="4">
    <source>
        <dbReference type="ARBA" id="ARBA00022692"/>
    </source>
</evidence>
<evidence type="ECO:0000256" key="1">
    <source>
        <dbReference type="ARBA" id="ARBA00004651"/>
    </source>
</evidence>
<evidence type="ECO:0000313" key="10">
    <source>
        <dbReference type="EMBL" id="KKT36351.1"/>
    </source>
</evidence>
<dbReference type="PATRIC" id="fig|1618376.3.peg.78"/>
<feature type="domain" description="Prepilin type IV endopeptidase peptidase" evidence="8">
    <location>
        <begin position="112"/>
        <end position="224"/>
    </location>
</feature>
<sequence length="267" mass="30041">MIFLFIMGLVWGSFLNVVIYRTTHGKSPADGRSRCPKCKKIIPWKFNIPVISFLILRGKCANCKKKISWQYPVIELMSGLLFVWWYLMGMQFFRLIGSPWQLVQPIFWLMVGMILLTIFMTDLLYGVIPLSVNLIFFTLVLVYRVTLVAFGQMNPIDLWLAVLSALGVTTLFFILQKATKLIKKVDGLGDGDIALSPTLGLLLGWPKITVGIFTAFVIGSVFGIALIGFSKKKINQTIPFGPFLVAGTIVALLWGGEIWSWYMGMLQ</sequence>
<evidence type="ECO:0000256" key="7">
    <source>
        <dbReference type="SAM" id="Phobius"/>
    </source>
</evidence>
<keyword evidence="5 7" id="KW-1133">Transmembrane helix</keyword>
<proteinExistence type="inferred from homology"/>
<organism evidence="10 11">
    <name type="scientific">Candidatus Collierbacteria bacterium GW2011_GWA1_44_12</name>
    <dbReference type="NCBI Taxonomy" id="1618376"/>
    <lineage>
        <taxon>Bacteria</taxon>
        <taxon>Candidatus Collieribacteriota</taxon>
    </lineage>
</organism>
<feature type="transmembrane region" description="Helical" evidence="7">
    <location>
        <begin position="156"/>
        <end position="175"/>
    </location>
</feature>
<dbReference type="AlphaFoldDB" id="A0A0G1GN07"/>
<comment type="caution">
    <text evidence="10">The sequence shown here is derived from an EMBL/GenBank/DDBJ whole genome shotgun (WGS) entry which is preliminary data.</text>
</comment>
<evidence type="ECO:0000256" key="5">
    <source>
        <dbReference type="ARBA" id="ARBA00022989"/>
    </source>
</evidence>
<dbReference type="Pfam" id="PF01478">
    <property type="entry name" value="Peptidase_A24"/>
    <property type="match status" value="1"/>
</dbReference>
<evidence type="ECO:0000313" key="11">
    <source>
        <dbReference type="Proteomes" id="UP000034069"/>
    </source>
</evidence>
<accession>A0A0G1GN07</accession>
<dbReference type="InterPro" id="IPR000045">
    <property type="entry name" value="Prepilin_IV_endopep_pep"/>
</dbReference>
<feature type="transmembrane region" description="Helical" evidence="7">
    <location>
        <begin position="211"/>
        <end position="229"/>
    </location>
</feature>
<evidence type="ECO:0000259" key="8">
    <source>
        <dbReference type="Pfam" id="PF01478"/>
    </source>
</evidence>
<evidence type="ECO:0000256" key="3">
    <source>
        <dbReference type="ARBA" id="ARBA00022475"/>
    </source>
</evidence>
<feature type="transmembrane region" description="Helical" evidence="7">
    <location>
        <begin position="69"/>
        <end position="87"/>
    </location>
</feature>
<dbReference type="InterPro" id="IPR050882">
    <property type="entry name" value="Prepilin_peptidase/N-MTase"/>
</dbReference>
<protein>
    <submittedName>
        <fullName evidence="10">Type 4 prepilin-like protein leader peptide-processing enzyme</fullName>
    </submittedName>
</protein>
<feature type="transmembrane region" description="Helical" evidence="7">
    <location>
        <begin position="241"/>
        <end position="262"/>
    </location>
</feature>
<comment type="similarity">
    <text evidence="2">Belongs to the peptidase A24 family.</text>
</comment>
<dbReference type="EMBL" id="LCHN01000002">
    <property type="protein sequence ID" value="KKT36351.1"/>
    <property type="molecule type" value="Genomic_DNA"/>
</dbReference>
<keyword evidence="6 7" id="KW-0472">Membrane</keyword>
<name>A0A0G1GN07_9BACT</name>
<dbReference type="GO" id="GO:0004190">
    <property type="term" value="F:aspartic-type endopeptidase activity"/>
    <property type="evidence" value="ECO:0007669"/>
    <property type="project" value="InterPro"/>
</dbReference>